<dbReference type="OrthoDB" id="2428910at2759"/>
<accession>A0A397S7L1</accession>
<comment type="caution">
    <text evidence="1">The sequence shown here is derived from an EMBL/GenBank/DDBJ whole genome shotgun (WGS) entry which is preliminary data.</text>
</comment>
<keyword evidence="2" id="KW-1185">Reference proteome</keyword>
<sequence length="117" mass="13343">MEEIIEQIGPEKFSAIVSDAEANIQNAHKIITEKYPNILNLQVDYSSILPQAVLTILRSHTFFDDVRVLAFALHPIKKAILKLELQSCILANCFLELAQLEAAIKKLSEYDYFTFCR</sequence>
<dbReference type="EMBL" id="QKYT01002279">
    <property type="protein sequence ID" value="RIA78711.1"/>
    <property type="molecule type" value="Genomic_DNA"/>
</dbReference>
<protein>
    <submittedName>
        <fullName evidence="1">Uncharacterized protein</fullName>
    </submittedName>
</protein>
<dbReference type="Proteomes" id="UP000265703">
    <property type="component" value="Unassembled WGS sequence"/>
</dbReference>
<dbReference type="AlphaFoldDB" id="A0A397S7L1"/>
<organism evidence="1 2">
    <name type="scientific">Glomus cerebriforme</name>
    <dbReference type="NCBI Taxonomy" id="658196"/>
    <lineage>
        <taxon>Eukaryota</taxon>
        <taxon>Fungi</taxon>
        <taxon>Fungi incertae sedis</taxon>
        <taxon>Mucoromycota</taxon>
        <taxon>Glomeromycotina</taxon>
        <taxon>Glomeromycetes</taxon>
        <taxon>Glomerales</taxon>
        <taxon>Glomeraceae</taxon>
        <taxon>Glomus</taxon>
    </lineage>
</organism>
<evidence type="ECO:0000313" key="2">
    <source>
        <dbReference type="Proteomes" id="UP000265703"/>
    </source>
</evidence>
<evidence type="ECO:0000313" key="1">
    <source>
        <dbReference type="EMBL" id="RIA78711.1"/>
    </source>
</evidence>
<reference evidence="1 2" key="1">
    <citation type="submission" date="2018-06" db="EMBL/GenBank/DDBJ databases">
        <title>Comparative genomics reveals the genomic features of Rhizophagus irregularis, R. cerebriforme, R. diaphanum and Gigaspora rosea, and their symbiotic lifestyle signature.</title>
        <authorList>
            <person name="Morin E."/>
            <person name="San Clemente H."/>
            <person name="Chen E.C.H."/>
            <person name="De La Providencia I."/>
            <person name="Hainaut M."/>
            <person name="Kuo A."/>
            <person name="Kohler A."/>
            <person name="Murat C."/>
            <person name="Tang N."/>
            <person name="Roy S."/>
            <person name="Loubradou J."/>
            <person name="Henrissat B."/>
            <person name="Grigoriev I.V."/>
            <person name="Corradi N."/>
            <person name="Roux C."/>
            <person name="Martin F.M."/>
        </authorList>
    </citation>
    <scope>NUCLEOTIDE SEQUENCE [LARGE SCALE GENOMIC DNA]</scope>
    <source>
        <strain evidence="1 2">DAOM 227022</strain>
    </source>
</reference>
<name>A0A397S7L1_9GLOM</name>
<gene>
    <name evidence="1" type="ORF">C1645_842544</name>
</gene>
<proteinExistence type="predicted"/>